<dbReference type="RefSeq" id="WP_165874476.1">
    <property type="nucleotide sequence ID" value="NZ_SMAA01000008.1"/>
</dbReference>
<dbReference type="Proteomes" id="UP000295188">
    <property type="component" value="Unassembled WGS sequence"/>
</dbReference>
<feature type="domain" description="Fe/B12 periplasmic-binding" evidence="2">
    <location>
        <begin position="14"/>
        <end position="281"/>
    </location>
</feature>
<dbReference type="AlphaFoldDB" id="A0A4R3K865"/>
<proteinExistence type="inferred from homology"/>
<dbReference type="InterPro" id="IPR002491">
    <property type="entry name" value="ABC_transptr_periplasmic_BD"/>
</dbReference>
<evidence type="ECO:0000313" key="3">
    <source>
        <dbReference type="EMBL" id="TCS79038.1"/>
    </source>
</evidence>
<evidence type="ECO:0000259" key="2">
    <source>
        <dbReference type="PROSITE" id="PS50983"/>
    </source>
</evidence>
<organism evidence="3 4">
    <name type="scientific">Pectinatus cerevisiiphilus</name>
    <dbReference type="NCBI Taxonomy" id="86956"/>
    <lineage>
        <taxon>Bacteria</taxon>
        <taxon>Bacillati</taxon>
        <taxon>Bacillota</taxon>
        <taxon>Negativicutes</taxon>
        <taxon>Selenomonadales</taxon>
        <taxon>Selenomonadaceae</taxon>
        <taxon>Pectinatus</taxon>
    </lineage>
</organism>
<dbReference type="EMBL" id="SMAA01000008">
    <property type="protein sequence ID" value="TCS79038.1"/>
    <property type="molecule type" value="Genomic_DNA"/>
</dbReference>
<dbReference type="PANTHER" id="PTHR30535:SF7">
    <property type="entry name" value="IRON(III) DICITRATE-BINDING PROTEIN"/>
    <property type="match status" value="1"/>
</dbReference>
<sequence>MNPIQLIFKEPPQRVVTFWQNSTETLLALGLEDKIIASVGVPSVDCIKEEYRPAYESIPIRQMQSIDKENLLLLKPDFILGWKSTFTQNYTGTTEFWHNRGVNTYMAPSTIYNTKNKTIESEYQYIMELGTIFGRKERAQYLVEQMKGEISFVANNTIGRRKPRAIIIEKQNDILSVYGKNTLAGDILKKVNGDIIDPGKSISYETLIDENPEVIFLIVSEDNYANAEHIAQQFYDNPALQDINAVQQHRIYTLPLFMVYSSAVRTYDGIKQMAQDLYPDLHEGVPQN</sequence>
<dbReference type="InterPro" id="IPR050902">
    <property type="entry name" value="ABC_Transporter_SBP"/>
</dbReference>
<comment type="similarity">
    <text evidence="1">Belongs to the bacterial solute-binding protein 8 family.</text>
</comment>
<dbReference type="SUPFAM" id="SSF53807">
    <property type="entry name" value="Helical backbone' metal receptor"/>
    <property type="match status" value="1"/>
</dbReference>
<reference evidence="3 4" key="1">
    <citation type="submission" date="2019-03" db="EMBL/GenBank/DDBJ databases">
        <title>Genomic Encyclopedia of Type Strains, Phase IV (KMG-IV): sequencing the most valuable type-strain genomes for metagenomic binning, comparative biology and taxonomic classification.</title>
        <authorList>
            <person name="Goeker M."/>
        </authorList>
    </citation>
    <scope>NUCLEOTIDE SEQUENCE [LARGE SCALE GENOMIC DNA]</scope>
    <source>
        <strain evidence="3 4">DSM 20467</strain>
    </source>
</reference>
<comment type="caution">
    <text evidence="3">The sequence shown here is derived from an EMBL/GenBank/DDBJ whole genome shotgun (WGS) entry which is preliminary data.</text>
</comment>
<accession>A0A4R3K865</accession>
<name>A0A4R3K865_9FIRM</name>
<dbReference type="PANTHER" id="PTHR30535">
    <property type="entry name" value="VITAMIN B12-BINDING PROTEIN"/>
    <property type="match status" value="1"/>
</dbReference>
<evidence type="ECO:0000256" key="1">
    <source>
        <dbReference type="ARBA" id="ARBA00008814"/>
    </source>
</evidence>
<dbReference type="Pfam" id="PF01497">
    <property type="entry name" value="Peripla_BP_2"/>
    <property type="match status" value="1"/>
</dbReference>
<protein>
    <submittedName>
        <fullName evidence="3">Iron complex transport system substrate-binding protein</fullName>
    </submittedName>
</protein>
<gene>
    <name evidence="3" type="ORF">EDC37_10898</name>
</gene>
<dbReference type="Gene3D" id="3.40.50.1980">
    <property type="entry name" value="Nitrogenase molybdenum iron protein domain"/>
    <property type="match status" value="2"/>
</dbReference>
<keyword evidence="4" id="KW-1185">Reference proteome</keyword>
<evidence type="ECO:0000313" key="4">
    <source>
        <dbReference type="Proteomes" id="UP000295188"/>
    </source>
</evidence>
<dbReference type="PROSITE" id="PS50983">
    <property type="entry name" value="FE_B12_PBP"/>
    <property type="match status" value="1"/>
</dbReference>